<accession>A0A814JAP6</accession>
<evidence type="ECO:0000256" key="8">
    <source>
        <dbReference type="SAM" id="MobiDB-lite"/>
    </source>
</evidence>
<keyword evidence="5 9" id="KW-0812">Transmembrane</keyword>
<dbReference type="EMBL" id="CAJNOJ010000072">
    <property type="protein sequence ID" value="CAF1033400.1"/>
    <property type="molecule type" value="Genomic_DNA"/>
</dbReference>
<feature type="transmembrane region" description="Helical" evidence="9">
    <location>
        <begin position="404"/>
        <end position="421"/>
    </location>
</feature>
<evidence type="ECO:0000256" key="6">
    <source>
        <dbReference type="ARBA" id="ARBA00022989"/>
    </source>
</evidence>
<keyword evidence="7 9" id="KW-0472">Membrane</keyword>
<dbReference type="Proteomes" id="UP000663852">
    <property type="component" value="Unassembled WGS sequence"/>
</dbReference>
<keyword evidence="3" id="KW-0328">Glycosyltransferase</keyword>
<feature type="region of interest" description="Disordered" evidence="8">
    <location>
        <begin position="1"/>
        <end position="27"/>
    </location>
</feature>
<dbReference type="PANTHER" id="PTHR31488:SF1">
    <property type="entry name" value="C-MANNOSYLTRANSFERASE DPY19L1"/>
    <property type="match status" value="1"/>
</dbReference>
<keyword evidence="6 9" id="KW-1133">Transmembrane helix</keyword>
<evidence type="ECO:0000313" key="11">
    <source>
        <dbReference type="Proteomes" id="UP000663852"/>
    </source>
</evidence>
<keyword evidence="4" id="KW-0808">Transferase</keyword>
<gene>
    <name evidence="10" type="ORF">EDS130_LOCUS16532</name>
</gene>
<comment type="similarity">
    <text evidence="2">Belongs to the dpy-19 family.</text>
</comment>
<evidence type="ECO:0008006" key="12">
    <source>
        <dbReference type="Google" id="ProtNLM"/>
    </source>
</evidence>
<comment type="subcellular location">
    <subcellularLocation>
        <location evidence="1">Membrane</location>
        <topology evidence="1">Multi-pass membrane protein</topology>
    </subcellularLocation>
</comment>
<dbReference type="AlphaFoldDB" id="A0A814JAP6"/>
<dbReference type="GO" id="GO:0005637">
    <property type="term" value="C:nuclear inner membrane"/>
    <property type="evidence" value="ECO:0007669"/>
    <property type="project" value="TreeGrafter"/>
</dbReference>
<feature type="transmembrane region" description="Helical" evidence="9">
    <location>
        <begin position="471"/>
        <end position="492"/>
    </location>
</feature>
<evidence type="ECO:0000313" key="10">
    <source>
        <dbReference type="EMBL" id="CAF1033400.1"/>
    </source>
</evidence>
<name>A0A814JAP6_ADIRI</name>
<feature type="transmembrane region" description="Helical" evidence="9">
    <location>
        <begin position="337"/>
        <end position="356"/>
    </location>
</feature>
<organism evidence="10 11">
    <name type="scientific">Adineta ricciae</name>
    <name type="common">Rotifer</name>
    <dbReference type="NCBI Taxonomy" id="249248"/>
    <lineage>
        <taxon>Eukaryota</taxon>
        <taxon>Metazoa</taxon>
        <taxon>Spiralia</taxon>
        <taxon>Gnathifera</taxon>
        <taxon>Rotifera</taxon>
        <taxon>Eurotatoria</taxon>
        <taxon>Bdelloidea</taxon>
        <taxon>Adinetida</taxon>
        <taxon>Adinetidae</taxon>
        <taxon>Adineta</taxon>
    </lineage>
</organism>
<evidence type="ECO:0000256" key="3">
    <source>
        <dbReference type="ARBA" id="ARBA00022676"/>
    </source>
</evidence>
<proteinExistence type="inferred from homology"/>
<sequence length="732" mass="85902">MSRDRQSITRRSQRASSKQKQSNSAEEIEQNKQHYQSLFVMYLLVIMIIAFTLSYFHFYYIYELFENDRHFSHLSTLERELSFRTEMGLYYSYFKEIAIDAPSFTEGFLSILSDNRTEAPTTINVLERFNLYPEVVLSFIYRFMNSRNMLTQICYRVGRGDSMSPVLSCEGHKEPTYFYVTCVFLLNGCLLGVLFLLGTYLSKSILGGLLTALAYMFNHGEATRIMWTPPLRESFSFPFHIVQLFAITYILQQQTSFNNDVLKSFLGYIKKHDIPPSSTDLPQNSMVRRRKIQLVFILCGSTVLYMLPWQFAQFTLATQLLSLGVLFIFNLLSCEQFFFILCTQILSLIISAILMFGNRMLLTSLFSITVFSFYLVCIFDMFFRYSSSHFQSYRLVIIVRRTSLFTLAFIFMKFLIIGLLLKSPDDDAHIWDILKSKLSSRYRTFDTQLYTCAKEFDFIELETLIKLCKTGLIPLSFIIIGRIVYDFLIDIFHTNINTNRQIWNYYHAIQAGAYILMGIFIMRLKLFPLPQLCLLTSLYMNEQFWPKRIVAIKKWKIVLFIVLATGMAIQGQKNIKEQLNIKGEYSNYPMERIVEWVNSNTANNSIFAGTMPTMANLKLSTGRAIVVHPHYEHAKIRRRVKLVYYMFSRKPLRYIHSILKEFQVDYYIYESHWCTIVNRPKGCSFPEMYDLDETDERILRRSTLACDTLQSNPTPYFRKLFTQDHLSIYAVL</sequence>
<feature type="transmembrane region" description="Helical" evidence="9">
    <location>
        <begin position="177"/>
        <end position="197"/>
    </location>
</feature>
<feature type="transmembrane region" description="Helical" evidence="9">
    <location>
        <begin position="292"/>
        <end position="308"/>
    </location>
</feature>
<reference evidence="10" key="1">
    <citation type="submission" date="2021-02" db="EMBL/GenBank/DDBJ databases">
        <authorList>
            <person name="Nowell W R."/>
        </authorList>
    </citation>
    <scope>NUCLEOTIDE SEQUENCE</scope>
</reference>
<dbReference type="OrthoDB" id="6019623at2759"/>
<dbReference type="Pfam" id="PF10034">
    <property type="entry name" value="Dpy19"/>
    <property type="match status" value="1"/>
</dbReference>
<evidence type="ECO:0000256" key="9">
    <source>
        <dbReference type="SAM" id="Phobius"/>
    </source>
</evidence>
<evidence type="ECO:0000256" key="2">
    <source>
        <dbReference type="ARBA" id="ARBA00008744"/>
    </source>
</evidence>
<evidence type="ECO:0000256" key="5">
    <source>
        <dbReference type="ARBA" id="ARBA00022692"/>
    </source>
</evidence>
<evidence type="ECO:0000256" key="1">
    <source>
        <dbReference type="ARBA" id="ARBA00004141"/>
    </source>
</evidence>
<feature type="transmembrane region" description="Helical" evidence="9">
    <location>
        <begin position="314"/>
        <end position="332"/>
    </location>
</feature>
<protein>
    <recommendedName>
        <fullName evidence="12">C-mannosyltransferase DPY19L1</fullName>
    </recommendedName>
</protein>
<feature type="transmembrane region" description="Helical" evidence="9">
    <location>
        <begin position="362"/>
        <end position="383"/>
    </location>
</feature>
<dbReference type="PANTHER" id="PTHR31488">
    <property type="entry name" value="DPY-19-LIKE 1, LIKE (H. SAPIENS)"/>
    <property type="match status" value="1"/>
</dbReference>
<feature type="transmembrane region" description="Helical" evidence="9">
    <location>
        <begin position="39"/>
        <end position="62"/>
    </location>
</feature>
<feature type="compositionally biased region" description="Low complexity" evidence="8">
    <location>
        <begin position="14"/>
        <end position="25"/>
    </location>
</feature>
<comment type="caution">
    <text evidence="10">The sequence shown here is derived from an EMBL/GenBank/DDBJ whole genome shotgun (WGS) entry which is preliminary data.</text>
</comment>
<dbReference type="InterPro" id="IPR018732">
    <property type="entry name" value="Dpy-19/Dpy-19-like"/>
</dbReference>
<dbReference type="GO" id="GO:0000030">
    <property type="term" value="F:mannosyltransferase activity"/>
    <property type="evidence" value="ECO:0007669"/>
    <property type="project" value="TreeGrafter"/>
</dbReference>
<feature type="transmembrane region" description="Helical" evidence="9">
    <location>
        <begin position="504"/>
        <end position="522"/>
    </location>
</feature>
<evidence type="ECO:0000256" key="4">
    <source>
        <dbReference type="ARBA" id="ARBA00022679"/>
    </source>
</evidence>
<evidence type="ECO:0000256" key="7">
    <source>
        <dbReference type="ARBA" id="ARBA00023136"/>
    </source>
</evidence>